<organism evidence="1 2">
    <name type="scientific">Haemaphysalis longicornis</name>
    <name type="common">Bush tick</name>
    <dbReference type="NCBI Taxonomy" id="44386"/>
    <lineage>
        <taxon>Eukaryota</taxon>
        <taxon>Metazoa</taxon>
        <taxon>Ecdysozoa</taxon>
        <taxon>Arthropoda</taxon>
        <taxon>Chelicerata</taxon>
        <taxon>Arachnida</taxon>
        <taxon>Acari</taxon>
        <taxon>Parasitiformes</taxon>
        <taxon>Ixodida</taxon>
        <taxon>Ixodoidea</taxon>
        <taxon>Ixodidae</taxon>
        <taxon>Haemaphysalinae</taxon>
        <taxon>Haemaphysalis</taxon>
    </lineage>
</organism>
<reference evidence="1 2" key="1">
    <citation type="journal article" date="2020" name="Cell">
        <title>Large-Scale Comparative Analyses of Tick Genomes Elucidate Their Genetic Diversity and Vector Capacities.</title>
        <authorList>
            <consortium name="Tick Genome and Microbiome Consortium (TIGMIC)"/>
            <person name="Jia N."/>
            <person name="Wang J."/>
            <person name="Shi W."/>
            <person name="Du L."/>
            <person name="Sun Y."/>
            <person name="Zhan W."/>
            <person name="Jiang J.F."/>
            <person name="Wang Q."/>
            <person name="Zhang B."/>
            <person name="Ji P."/>
            <person name="Bell-Sakyi L."/>
            <person name="Cui X.M."/>
            <person name="Yuan T.T."/>
            <person name="Jiang B.G."/>
            <person name="Yang W.F."/>
            <person name="Lam T.T."/>
            <person name="Chang Q.C."/>
            <person name="Ding S.J."/>
            <person name="Wang X.J."/>
            <person name="Zhu J.G."/>
            <person name="Ruan X.D."/>
            <person name="Zhao L."/>
            <person name="Wei J.T."/>
            <person name="Ye R.Z."/>
            <person name="Que T.C."/>
            <person name="Du C.H."/>
            <person name="Zhou Y.H."/>
            <person name="Cheng J.X."/>
            <person name="Dai P.F."/>
            <person name="Guo W.B."/>
            <person name="Han X.H."/>
            <person name="Huang E.J."/>
            <person name="Li L.F."/>
            <person name="Wei W."/>
            <person name="Gao Y.C."/>
            <person name="Liu J.Z."/>
            <person name="Shao H.Z."/>
            <person name="Wang X."/>
            <person name="Wang C.C."/>
            <person name="Yang T.C."/>
            <person name="Huo Q.B."/>
            <person name="Li W."/>
            <person name="Chen H.Y."/>
            <person name="Chen S.E."/>
            <person name="Zhou L.G."/>
            <person name="Ni X.B."/>
            <person name="Tian J.H."/>
            <person name="Sheng Y."/>
            <person name="Liu T."/>
            <person name="Pan Y.S."/>
            <person name="Xia L.Y."/>
            <person name="Li J."/>
            <person name="Zhao F."/>
            <person name="Cao W.C."/>
        </authorList>
    </citation>
    <scope>NUCLEOTIDE SEQUENCE [LARGE SCALE GENOMIC DNA]</scope>
    <source>
        <strain evidence="1">HaeL-2018</strain>
    </source>
</reference>
<dbReference type="VEuPathDB" id="VectorBase:HLOH_061238"/>
<sequence>MRLPHQPRLPPLPLEDCKGVIRPHTGVIYAQWLIEFVTNAISATAEISDVTQDRIICRFRRDQNLVIGSTADLNIAKKIQQITTLNMERSIMKSPLTLQCQKTQAKV</sequence>
<evidence type="ECO:0000313" key="1">
    <source>
        <dbReference type="EMBL" id="KAH9383759.1"/>
    </source>
</evidence>
<dbReference type="Proteomes" id="UP000821853">
    <property type="component" value="Unassembled WGS sequence"/>
</dbReference>
<dbReference type="EMBL" id="JABSTR010001246">
    <property type="protein sequence ID" value="KAH9383759.1"/>
    <property type="molecule type" value="Genomic_DNA"/>
</dbReference>
<protein>
    <submittedName>
        <fullName evidence="1">Uncharacterized protein</fullName>
    </submittedName>
</protein>
<name>A0A9J6GZ88_HAELO</name>
<accession>A0A9J6GZ88</accession>
<keyword evidence="2" id="KW-1185">Reference proteome</keyword>
<gene>
    <name evidence="1" type="ORF">HPB48_025525</name>
</gene>
<comment type="caution">
    <text evidence="1">The sequence shown here is derived from an EMBL/GenBank/DDBJ whole genome shotgun (WGS) entry which is preliminary data.</text>
</comment>
<evidence type="ECO:0000313" key="2">
    <source>
        <dbReference type="Proteomes" id="UP000821853"/>
    </source>
</evidence>
<proteinExistence type="predicted"/>
<dbReference type="AlphaFoldDB" id="A0A9J6GZ88"/>